<dbReference type="Gene3D" id="3.40.50.1010">
    <property type="entry name" value="5'-nuclease"/>
    <property type="match status" value="1"/>
</dbReference>
<accession>A0A433XFK8</accession>
<gene>
    <name evidence="5" type="primary">vapC</name>
    <name evidence="7" type="ORF">EMQ25_06860</name>
</gene>
<dbReference type="EMBL" id="RZNJ01000002">
    <property type="protein sequence ID" value="RUT32852.1"/>
    <property type="molecule type" value="Genomic_DNA"/>
</dbReference>
<comment type="function">
    <text evidence="5">Toxic component of a toxin-antitoxin (TA) system. An RNase.</text>
</comment>
<dbReference type="HAMAP" id="MF_00265">
    <property type="entry name" value="VapC_Nob1"/>
    <property type="match status" value="1"/>
</dbReference>
<dbReference type="PANTHER" id="PTHR35901">
    <property type="entry name" value="RIBONUCLEASE VAPC3"/>
    <property type="match status" value="1"/>
</dbReference>
<dbReference type="InterPro" id="IPR051619">
    <property type="entry name" value="TypeII_TA_RNase_PINc/VapC"/>
</dbReference>
<dbReference type="GO" id="GO:0004540">
    <property type="term" value="F:RNA nuclease activity"/>
    <property type="evidence" value="ECO:0007669"/>
    <property type="project" value="InterPro"/>
</dbReference>
<dbReference type="AlphaFoldDB" id="A0A433XFK8"/>
<evidence type="ECO:0000256" key="1">
    <source>
        <dbReference type="ARBA" id="ARBA00022649"/>
    </source>
</evidence>
<name>A0A433XFK8_9HYPH</name>
<evidence type="ECO:0000313" key="8">
    <source>
        <dbReference type="Proteomes" id="UP000281547"/>
    </source>
</evidence>
<feature type="binding site" evidence="5">
    <location>
        <position position="105"/>
    </location>
    <ligand>
        <name>Mg(2+)</name>
        <dbReference type="ChEBI" id="CHEBI:18420"/>
    </ligand>
</feature>
<evidence type="ECO:0000259" key="6">
    <source>
        <dbReference type="Pfam" id="PF01850"/>
    </source>
</evidence>
<evidence type="ECO:0000256" key="3">
    <source>
        <dbReference type="ARBA" id="ARBA00022723"/>
    </source>
</evidence>
<dbReference type="InterPro" id="IPR022907">
    <property type="entry name" value="VapC_family"/>
</dbReference>
<keyword evidence="4 5" id="KW-0378">Hydrolase</keyword>
<reference evidence="7 8" key="1">
    <citation type="journal article" date="2016" name="Int. J. Syst. Evol. Microbiol.">
        <title>Arsenicitalea aurantiaca gen. nov., sp. nov., a new member of the family Hyphomicrobiaceae, isolated from high-arsenic sediment.</title>
        <authorList>
            <person name="Mu Y."/>
            <person name="Zhou L."/>
            <person name="Zeng X.C."/>
            <person name="Liu L."/>
            <person name="Pan Y."/>
            <person name="Chen X."/>
            <person name="Wang J."/>
            <person name="Li S."/>
            <person name="Li W.J."/>
            <person name="Wang Y."/>
        </authorList>
    </citation>
    <scope>NUCLEOTIDE SEQUENCE [LARGE SCALE GENOMIC DNA]</scope>
    <source>
        <strain evidence="7 8">42-50</strain>
    </source>
</reference>
<evidence type="ECO:0000256" key="2">
    <source>
        <dbReference type="ARBA" id="ARBA00022722"/>
    </source>
</evidence>
<sequence length="141" mass="15240">MIYVDTSLLVAMHVTERDSERALGWFARIAGAQLALSDWTELEFASALSRKMRSGTLSMDTRLLIDEAFSVTQASNFQRLEVGSADFTLAAAMVHRFQTGLRAGDALHLALAKRHGASLATLDRTLVAAAGEFGVVAEIVD</sequence>
<dbReference type="RefSeq" id="WP_127187809.1">
    <property type="nucleotide sequence ID" value="NZ_RZNJ01000002.1"/>
</dbReference>
<dbReference type="EC" id="3.1.-.-" evidence="5"/>
<evidence type="ECO:0000313" key="7">
    <source>
        <dbReference type="EMBL" id="RUT32852.1"/>
    </source>
</evidence>
<keyword evidence="8" id="KW-1185">Reference proteome</keyword>
<feature type="domain" description="PIN" evidence="6">
    <location>
        <begin position="2"/>
        <end position="130"/>
    </location>
</feature>
<keyword evidence="2 5" id="KW-0540">Nuclease</keyword>
<comment type="caution">
    <text evidence="7">The sequence shown here is derived from an EMBL/GenBank/DDBJ whole genome shotgun (WGS) entry which is preliminary data.</text>
</comment>
<keyword evidence="3 5" id="KW-0479">Metal-binding</keyword>
<keyword evidence="5" id="KW-0460">Magnesium</keyword>
<evidence type="ECO:0000256" key="4">
    <source>
        <dbReference type="ARBA" id="ARBA00022801"/>
    </source>
</evidence>
<protein>
    <recommendedName>
        <fullName evidence="5">Ribonuclease VapC</fullName>
        <shortName evidence="5">RNase VapC</shortName>
        <ecNumber evidence="5">3.1.-.-</ecNumber>
    </recommendedName>
    <alternativeName>
        <fullName evidence="5">Toxin VapC</fullName>
    </alternativeName>
</protein>
<dbReference type="GO" id="GO:0016787">
    <property type="term" value="F:hydrolase activity"/>
    <property type="evidence" value="ECO:0007669"/>
    <property type="project" value="UniProtKB-KW"/>
</dbReference>
<dbReference type="InterPro" id="IPR002716">
    <property type="entry name" value="PIN_dom"/>
</dbReference>
<keyword evidence="1 5" id="KW-1277">Toxin-antitoxin system</keyword>
<feature type="binding site" evidence="5">
    <location>
        <position position="5"/>
    </location>
    <ligand>
        <name>Mg(2+)</name>
        <dbReference type="ChEBI" id="CHEBI:18420"/>
    </ligand>
</feature>
<dbReference type="InterPro" id="IPR029060">
    <property type="entry name" value="PIN-like_dom_sf"/>
</dbReference>
<dbReference type="GO" id="GO:0000287">
    <property type="term" value="F:magnesium ion binding"/>
    <property type="evidence" value="ECO:0007669"/>
    <property type="project" value="UniProtKB-UniRule"/>
</dbReference>
<comment type="similarity">
    <text evidence="5">Belongs to the PINc/VapC protein family.</text>
</comment>
<dbReference type="GO" id="GO:0090729">
    <property type="term" value="F:toxin activity"/>
    <property type="evidence" value="ECO:0007669"/>
    <property type="project" value="UniProtKB-KW"/>
</dbReference>
<keyword evidence="5" id="KW-0800">Toxin</keyword>
<dbReference type="Proteomes" id="UP000281547">
    <property type="component" value="Unassembled WGS sequence"/>
</dbReference>
<comment type="cofactor">
    <cofactor evidence="5">
        <name>Mg(2+)</name>
        <dbReference type="ChEBI" id="CHEBI:18420"/>
    </cofactor>
</comment>
<dbReference type="Pfam" id="PF01850">
    <property type="entry name" value="PIN"/>
    <property type="match status" value="1"/>
</dbReference>
<dbReference type="PANTHER" id="PTHR35901:SF1">
    <property type="entry name" value="EXONUCLEASE VAPC9"/>
    <property type="match status" value="1"/>
</dbReference>
<dbReference type="SUPFAM" id="SSF88723">
    <property type="entry name" value="PIN domain-like"/>
    <property type="match status" value="1"/>
</dbReference>
<evidence type="ECO:0000256" key="5">
    <source>
        <dbReference type="HAMAP-Rule" id="MF_00265"/>
    </source>
</evidence>
<dbReference type="CDD" id="cd09874">
    <property type="entry name" value="PIN_MT3492-like"/>
    <property type="match status" value="1"/>
</dbReference>
<dbReference type="OrthoDB" id="7204339at2"/>
<organism evidence="7 8">
    <name type="scientific">Arsenicitalea aurantiaca</name>
    <dbReference type="NCBI Taxonomy" id="1783274"/>
    <lineage>
        <taxon>Bacteria</taxon>
        <taxon>Pseudomonadati</taxon>
        <taxon>Pseudomonadota</taxon>
        <taxon>Alphaproteobacteria</taxon>
        <taxon>Hyphomicrobiales</taxon>
        <taxon>Devosiaceae</taxon>
        <taxon>Arsenicitalea</taxon>
    </lineage>
</organism>
<proteinExistence type="inferred from homology"/>